<dbReference type="GO" id="GO:0004190">
    <property type="term" value="F:aspartic-type endopeptidase activity"/>
    <property type="evidence" value="ECO:0007669"/>
    <property type="project" value="UniProtKB-KW"/>
</dbReference>
<dbReference type="InterPro" id="IPR033121">
    <property type="entry name" value="PEPTIDASE_A1"/>
</dbReference>
<sequence length="262" mass="28398">MNEIIPKTHHGPLTKKLAVILTNDMNDEYYGLISLGTPPQEFRVVFDTGSADLWVPSPKCGSCACIVHLSAANTITPFQHMIAQGVVSAPVFSFYLNRDVKGRPGGELILGGSDPDHYSGSFTYVPVTDPGYWQFNMSRIKVNGDQGGVFCPNGCPAIADTGTTLIVGPIQETNAINALIGATNQGKGFSRLNPRYMFIHELGQMVGHNVYLVFKQRFLCSPVSLCVSPRLSSRSTDSTLSECQPLSMCSPAIPLDQHFIVS</sequence>
<gene>
    <name evidence="6" type="ORF">OSB1V03_LOCUS12781</name>
</gene>
<dbReference type="GO" id="GO:0006508">
    <property type="term" value="P:proteolysis"/>
    <property type="evidence" value="ECO:0007669"/>
    <property type="project" value="UniProtKB-KW"/>
</dbReference>
<dbReference type="PANTHER" id="PTHR47966">
    <property type="entry name" value="BETA-SITE APP-CLEAVING ENZYME, ISOFORM A-RELATED"/>
    <property type="match status" value="1"/>
</dbReference>
<proteinExistence type="inferred from homology"/>
<keyword evidence="2" id="KW-0645">Protease</keyword>
<dbReference type="OrthoDB" id="6480266at2759"/>
<dbReference type="SUPFAM" id="SSF50630">
    <property type="entry name" value="Acid proteases"/>
    <property type="match status" value="1"/>
</dbReference>
<keyword evidence="7" id="KW-1185">Reference proteome</keyword>
<dbReference type="Gene3D" id="2.40.70.10">
    <property type="entry name" value="Acid Proteases"/>
    <property type="match status" value="2"/>
</dbReference>
<organism evidence="6">
    <name type="scientific">Medioppia subpectinata</name>
    <dbReference type="NCBI Taxonomy" id="1979941"/>
    <lineage>
        <taxon>Eukaryota</taxon>
        <taxon>Metazoa</taxon>
        <taxon>Ecdysozoa</taxon>
        <taxon>Arthropoda</taxon>
        <taxon>Chelicerata</taxon>
        <taxon>Arachnida</taxon>
        <taxon>Acari</taxon>
        <taxon>Acariformes</taxon>
        <taxon>Sarcoptiformes</taxon>
        <taxon>Oribatida</taxon>
        <taxon>Brachypylina</taxon>
        <taxon>Oppioidea</taxon>
        <taxon>Oppiidae</taxon>
        <taxon>Medioppia</taxon>
    </lineage>
</organism>
<dbReference type="AlphaFoldDB" id="A0A7R9KZJ8"/>
<dbReference type="FunFam" id="2.40.70.10:FF:000115">
    <property type="entry name" value="Lysosomal aspartic protease"/>
    <property type="match status" value="1"/>
</dbReference>
<evidence type="ECO:0000256" key="1">
    <source>
        <dbReference type="ARBA" id="ARBA00007447"/>
    </source>
</evidence>
<evidence type="ECO:0000256" key="4">
    <source>
        <dbReference type="ARBA" id="ARBA00022801"/>
    </source>
</evidence>
<comment type="similarity">
    <text evidence="1">Belongs to the peptidase A1 family.</text>
</comment>
<dbReference type="Pfam" id="PF00026">
    <property type="entry name" value="Asp"/>
    <property type="match status" value="2"/>
</dbReference>
<dbReference type="InterPro" id="IPR001969">
    <property type="entry name" value="Aspartic_peptidase_AS"/>
</dbReference>
<dbReference type="InterPro" id="IPR001461">
    <property type="entry name" value="Aspartic_peptidase_A1"/>
</dbReference>
<evidence type="ECO:0000313" key="7">
    <source>
        <dbReference type="Proteomes" id="UP000759131"/>
    </source>
</evidence>
<name>A0A7R9KZJ8_9ACAR</name>
<dbReference type="Proteomes" id="UP000759131">
    <property type="component" value="Unassembled WGS sequence"/>
</dbReference>
<evidence type="ECO:0000256" key="3">
    <source>
        <dbReference type="ARBA" id="ARBA00022750"/>
    </source>
</evidence>
<dbReference type="PANTHER" id="PTHR47966:SF51">
    <property type="entry name" value="BETA-SITE APP-CLEAVING ENZYME, ISOFORM A-RELATED"/>
    <property type="match status" value="1"/>
</dbReference>
<accession>A0A7R9KZJ8</accession>
<protein>
    <recommendedName>
        <fullName evidence="5">Peptidase A1 domain-containing protein</fullName>
    </recommendedName>
</protein>
<feature type="domain" description="Peptidase A1" evidence="5">
    <location>
        <begin position="1"/>
        <end position="262"/>
    </location>
</feature>
<evidence type="ECO:0000256" key="2">
    <source>
        <dbReference type="ARBA" id="ARBA00022670"/>
    </source>
</evidence>
<keyword evidence="3" id="KW-0064">Aspartyl protease</keyword>
<reference evidence="6" key="1">
    <citation type="submission" date="2020-11" db="EMBL/GenBank/DDBJ databases">
        <authorList>
            <person name="Tran Van P."/>
        </authorList>
    </citation>
    <scope>NUCLEOTIDE SEQUENCE</scope>
</reference>
<dbReference type="PROSITE" id="PS00141">
    <property type="entry name" value="ASP_PROTEASE"/>
    <property type="match status" value="2"/>
</dbReference>
<dbReference type="PROSITE" id="PS51767">
    <property type="entry name" value="PEPTIDASE_A1"/>
    <property type="match status" value="1"/>
</dbReference>
<keyword evidence="4" id="KW-0378">Hydrolase</keyword>
<evidence type="ECO:0000259" key="5">
    <source>
        <dbReference type="PROSITE" id="PS51767"/>
    </source>
</evidence>
<dbReference type="InterPro" id="IPR021109">
    <property type="entry name" value="Peptidase_aspartic_dom_sf"/>
</dbReference>
<dbReference type="EMBL" id="OC865461">
    <property type="protein sequence ID" value="CAD7632378.1"/>
    <property type="molecule type" value="Genomic_DNA"/>
</dbReference>
<dbReference type="EMBL" id="CAJPIZ010010886">
    <property type="protein sequence ID" value="CAG2112808.1"/>
    <property type="molecule type" value="Genomic_DNA"/>
</dbReference>
<evidence type="ECO:0000313" key="6">
    <source>
        <dbReference type="EMBL" id="CAD7632378.1"/>
    </source>
</evidence>